<feature type="region of interest" description="Disordered" evidence="1">
    <location>
        <begin position="32"/>
        <end position="61"/>
    </location>
</feature>
<accession>A0ABU2BGD7</accession>
<gene>
    <name evidence="3" type="ORF">J2S64_001017</name>
</gene>
<feature type="chain" id="PRO_5046550352" description="PknH-like extracellular domain-containing protein" evidence="2">
    <location>
        <begin position="31"/>
        <end position="266"/>
    </location>
</feature>
<evidence type="ECO:0008006" key="5">
    <source>
        <dbReference type="Google" id="ProtNLM"/>
    </source>
</evidence>
<evidence type="ECO:0000313" key="4">
    <source>
        <dbReference type="Proteomes" id="UP001183817"/>
    </source>
</evidence>
<keyword evidence="2" id="KW-0732">Signal</keyword>
<feature type="signal peptide" evidence="2">
    <location>
        <begin position="1"/>
        <end position="30"/>
    </location>
</feature>
<protein>
    <recommendedName>
        <fullName evidence="5">PknH-like extracellular domain-containing protein</fullName>
    </recommendedName>
</protein>
<comment type="caution">
    <text evidence="3">The sequence shown here is derived from an EMBL/GenBank/DDBJ whole genome shotgun (WGS) entry which is preliminary data.</text>
</comment>
<keyword evidence="4" id="KW-1185">Reference proteome</keyword>
<reference evidence="3 4" key="1">
    <citation type="submission" date="2023-07" db="EMBL/GenBank/DDBJ databases">
        <title>Sequencing the genomes of 1000 actinobacteria strains.</title>
        <authorList>
            <person name="Klenk H.-P."/>
        </authorList>
    </citation>
    <scope>NUCLEOTIDE SEQUENCE [LARGE SCALE GENOMIC DNA]</scope>
    <source>
        <strain evidence="3 4">DSM 20167</strain>
    </source>
</reference>
<proteinExistence type="predicted"/>
<evidence type="ECO:0000313" key="3">
    <source>
        <dbReference type="EMBL" id="MDR7357326.1"/>
    </source>
</evidence>
<evidence type="ECO:0000256" key="2">
    <source>
        <dbReference type="SAM" id="SignalP"/>
    </source>
</evidence>
<sequence>MPRTNETIRRTSTALAAAGLLLALAGCTDAPVPGPSASSPTAVEVPVTESGSASPTAGPSDRAELGYLDAVALKSAVQQWAAATPGTVVNDQEALRKQLPEAQKWLEGVTVVPAECGLYGVGSLTDQLDQAAMAAAVLPQNAGGDLTIASYRDRAGLVANVAAQQHLDQSCSTYAVTAGGQTITSKLTPLEVTSSAPFTTATMLESVNGDAKNKQVSVRLIDGSLMLTATRAVKSTPEAATAQALKDAEGLLAILRAAPPAATPAP</sequence>
<dbReference type="EMBL" id="JAVDYI010000001">
    <property type="protein sequence ID" value="MDR7357326.1"/>
    <property type="molecule type" value="Genomic_DNA"/>
</dbReference>
<evidence type="ECO:0000256" key="1">
    <source>
        <dbReference type="SAM" id="MobiDB-lite"/>
    </source>
</evidence>
<dbReference type="RefSeq" id="WP_310288732.1">
    <property type="nucleotide sequence ID" value="NZ_BAAAWO010000001.1"/>
</dbReference>
<dbReference type="PROSITE" id="PS51257">
    <property type="entry name" value="PROKAR_LIPOPROTEIN"/>
    <property type="match status" value="1"/>
</dbReference>
<dbReference type="Proteomes" id="UP001183817">
    <property type="component" value="Unassembled WGS sequence"/>
</dbReference>
<name>A0ABU2BGD7_9MICC</name>
<organism evidence="3 4">
    <name type="scientific">Paeniglutamicibacter sulfureus</name>
    <dbReference type="NCBI Taxonomy" id="43666"/>
    <lineage>
        <taxon>Bacteria</taxon>
        <taxon>Bacillati</taxon>
        <taxon>Actinomycetota</taxon>
        <taxon>Actinomycetes</taxon>
        <taxon>Micrococcales</taxon>
        <taxon>Micrococcaceae</taxon>
        <taxon>Paeniglutamicibacter</taxon>
    </lineage>
</organism>